<comment type="caution">
    <text evidence="2">The sequence shown here is derived from an EMBL/GenBank/DDBJ whole genome shotgun (WGS) entry which is preliminary data.</text>
</comment>
<dbReference type="Proteomes" id="UP000178744">
    <property type="component" value="Unassembled WGS sequence"/>
</dbReference>
<feature type="transmembrane region" description="Helical" evidence="1">
    <location>
        <begin position="70"/>
        <end position="91"/>
    </location>
</feature>
<sequence length="131" mass="14624">MRENFLKILLLLGAAFYLVGAIVHYFGLTLFPWFDGTLYSPYHDSIIAMASLAISGFFFVTYLDPNKNLGNLRVIIIAALISGILTIVMAYKTDFVSLYGSTLKNSQAWVEGVSLIIFSFLIFILKPNKNS</sequence>
<name>A0A1G1Z969_9BACT</name>
<reference evidence="2 3" key="1">
    <citation type="journal article" date="2016" name="Nat. Commun.">
        <title>Thousands of microbial genomes shed light on interconnected biogeochemical processes in an aquifer system.</title>
        <authorList>
            <person name="Anantharaman K."/>
            <person name="Brown C.T."/>
            <person name="Hug L.A."/>
            <person name="Sharon I."/>
            <person name="Castelle C.J."/>
            <person name="Probst A.J."/>
            <person name="Thomas B.C."/>
            <person name="Singh A."/>
            <person name="Wilkins M.J."/>
            <person name="Karaoz U."/>
            <person name="Brodie E.L."/>
            <person name="Williams K.H."/>
            <person name="Hubbard S.S."/>
            <person name="Banfield J.F."/>
        </authorList>
    </citation>
    <scope>NUCLEOTIDE SEQUENCE [LARGE SCALE GENOMIC DNA]</scope>
</reference>
<evidence type="ECO:0000313" key="3">
    <source>
        <dbReference type="Proteomes" id="UP000178744"/>
    </source>
</evidence>
<feature type="transmembrane region" description="Helical" evidence="1">
    <location>
        <begin position="46"/>
        <end position="63"/>
    </location>
</feature>
<evidence type="ECO:0000256" key="1">
    <source>
        <dbReference type="SAM" id="Phobius"/>
    </source>
</evidence>
<feature type="transmembrane region" description="Helical" evidence="1">
    <location>
        <begin position="106"/>
        <end position="125"/>
    </location>
</feature>
<accession>A0A1G1Z969</accession>
<keyword evidence="1" id="KW-1133">Transmembrane helix</keyword>
<protein>
    <submittedName>
        <fullName evidence="2">Uncharacterized protein</fullName>
    </submittedName>
</protein>
<dbReference type="AlphaFoldDB" id="A0A1G1Z969"/>
<evidence type="ECO:0000313" key="2">
    <source>
        <dbReference type="EMBL" id="OGY60410.1"/>
    </source>
</evidence>
<proteinExistence type="predicted"/>
<keyword evidence="1" id="KW-0812">Transmembrane</keyword>
<organism evidence="2 3">
    <name type="scientific">Candidatus Colwellbacteria bacterium RIFCSPLOWO2_01_FULL_48_10</name>
    <dbReference type="NCBI Taxonomy" id="1797690"/>
    <lineage>
        <taxon>Bacteria</taxon>
        <taxon>Candidatus Colwelliibacteriota</taxon>
    </lineage>
</organism>
<keyword evidence="1" id="KW-0472">Membrane</keyword>
<feature type="transmembrane region" description="Helical" evidence="1">
    <location>
        <begin position="9"/>
        <end position="34"/>
    </location>
</feature>
<dbReference type="EMBL" id="MHIY01000001">
    <property type="protein sequence ID" value="OGY60410.1"/>
    <property type="molecule type" value="Genomic_DNA"/>
</dbReference>
<gene>
    <name evidence="2" type="ORF">A3B23_01900</name>
</gene>